<dbReference type="InterPro" id="IPR000326">
    <property type="entry name" value="PAP2/HPO"/>
</dbReference>
<dbReference type="CDD" id="cd03395">
    <property type="entry name" value="PAP2_like_4"/>
    <property type="match status" value="1"/>
</dbReference>
<dbReference type="Gene3D" id="1.20.144.10">
    <property type="entry name" value="Phosphatidic acid phosphatase type 2/haloperoxidase"/>
    <property type="match status" value="2"/>
</dbReference>
<keyword evidence="1" id="KW-1133">Transmembrane helix</keyword>
<feature type="domain" description="Phosphatidic acid phosphatase type 2/haloperoxidase" evidence="2">
    <location>
        <begin position="62"/>
        <end position="177"/>
    </location>
</feature>
<dbReference type="EMBL" id="QFLI01000007">
    <property type="protein sequence ID" value="PXX98927.1"/>
    <property type="molecule type" value="Genomic_DNA"/>
</dbReference>
<feature type="transmembrane region" description="Helical" evidence="1">
    <location>
        <begin position="29"/>
        <end position="51"/>
    </location>
</feature>
<evidence type="ECO:0000256" key="1">
    <source>
        <dbReference type="SAM" id="Phobius"/>
    </source>
</evidence>
<keyword evidence="1" id="KW-0812">Transmembrane</keyword>
<dbReference type="Pfam" id="PF01569">
    <property type="entry name" value="PAP2"/>
    <property type="match status" value="1"/>
</dbReference>
<feature type="transmembrane region" description="Helical" evidence="1">
    <location>
        <begin position="211"/>
        <end position="231"/>
    </location>
</feature>
<reference evidence="3 4" key="1">
    <citation type="submission" date="2018-05" db="EMBL/GenBank/DDBJ databases">
        <title>Marinifilum breve JC075T sp. nov., a marine bacterium isolated from Yongle Blue Hole in the South China Sea.</title>
        <authorList>
            <person name="Fu T."/>
        </authorList>
    </citation>
    <scope>NUCLEOTIDE SEQUENCE [LARGE SCALE GENOMIC DNA]</scope>
    <source>
        <strain evidence="3 4">JC075</strain>
    </source>
</reference>
<keyword evidence="1" id="KW-0472">Membrane</keyword>
<accession>A0A2V3ZV41</accession>
<dbReference type="AlphaFoldDB" id="A0A2V3ZV41"/>
<dbReference type="SMART" id="SM00014">
    <property type="entry name" value="acidPPc"/>
    <property type="match status" value="1"/>
</dbReference>
<keyword evidence="4" id="KW-1185">Reference proteome</keyword>
<dbReference type="SUPFAM" id="SSF48317">
    <property type="entry name" value="Acid phosphatase/Vanadium-dependent haloperoxidase"/>
    <property type="match status" value="1"/>
</dbReference>
<organism evidence="3 4">
    <name type="scientific">Marinifilum breve</name>
    <dbReference type="NCBI Taxonomy" id="2184082"/>
    <lineage>
        <taxon>Bacteria</taxon>
        <taxon>Pseudomonadati</taxon>
        <taxon>Bacteroidota</taxon>
        <taxon>Bacteroidia</taxon>
        <taxon>Marinilabiliales</taxon>
        <taxon>Marinifilaceae</taxon>
    </lineage>
</organism>
<protein>
    <submittedName>
        <fullName evidence="3">Phospholipid phosphatase</fullName>
    </submittedName>
</protein>
<dbReference type="OrthoDB" id="9789113at2"/>
<proteinExistence type="predicted"/>
<feature type="transmembrane region" description="Helical" evidence="1">
    <location>
        <begin position="110"/>
        <end position="131"/>
    </location>
</feature>
<gene>
    <name evidence="3" type="ORF">DF185_16265</name>
</gene>
<dbReference type="Proteomes" id="UP000248079">
    <property type="component" value="Unassembled WGS sequence"/>
</dbReference>
<evidence type="ECO:0000313" key="3">
    <source>
        <dbReference type="EMBL" id="PXX98927.1"/>
    </source>
</evidence>
<feature type="transmembrane region" description="Helical" evidence="1">
    <location>
        <begin position="58"/>
        <end position="76"/>
    </location>
</feature>
<dbReference type="RefSeq" id="WP_110361818.1">
    <property type="nucleotide sequence ID" value="NZ_QFLI01000007.1"/>
</dbReference>
<name>A0A2V3ZV41_9BACT</name>
<evidence type="ECO:0000313" key="4">
    <source>
        <dbReference type="Proteomes" id="UP000248079"/>
    </source>
</evidence>
<feature type="transmembrane region" description="Helical" evidence="1">
    <location>
        <begin position="138"/>
        <end position="156"/>
    </location>
</feature>
<sequence length="233" mass="26880">MNVLQSLIELDQEIFIFLNSFTSNFMDHIFWLISSKTIWIPLYAALAFVILKKQWKTGIITLLFIGILIVLCDQISTEVFKHGIKRFRPTHDPFIGNLVDTVGNYRGGKYGFVSSHATNVFGLAVFTSLLFKSKFFNYFIFSWAILVSYSRIYLGVHYPYDIIGGAILGILIGWCIFKLYSKSLNFRFSNIQLNLPVWYFPQQYITKDLNLIYTILATLFCCIILGSKTLLKI</sequence>
<dbReference type="InterPro" id="IPR036938">
    <property type="entry name" value="PAP2/HPO_sf"/>
</dbReference>
<dbReference type="PANTHER" id="PTHR14969:SF13">
    <property type="entry name" value="AT30094P"/>
    <property type="match status" value="1"/>
</dbReference>
<evidence type="ECO:0000259" key="2">
    <source>
        <dbReference type="SMART" id="SM00014"/>
    </source>
</evidence>
<dbReference type="PANTHER" id="PTHR14969">
    <property type="entry name" value="SPHINGOSINE-1-PHOSPHATE PHOSPHOHYDROLASE"/>
    <property type="match status" value="1"/>
</dbReference>
<feature type="transmembrane region" description="Helical" evidence="1">
    <location>
        <begin position="162"/>
        <end position="180"/>
    </location>
</feature>
<comment type="caution">
    <text evidence="3">The sequence shown here is derived from an EMBL/GenBank/DDBJ whole genome shotgun (WGS) entry which is preliminary data.</text>
</comment>